<protein>
    <recommendedName>
        <fullName evidence="4">Bacteriocin-protection protein</fullName>
    </recommendedName>
</protein>
<evidence type="ECO:0000256" key="1">
    <source>
        <dbReference type="SAM" id="MobiDB-lite"/>
    </source>
</evidence>
<reference evidence="2 3" key="1">
    <citation type="submission" date="2019-11" db="EMBL/GenBank/DDBJ databases">
        <authorList>
            <person name="Li X.-J."/>
            <person name="Feng X.-M."/>
        </authorList>
    </citation>
    <scope>NUCLEOTIDE SEQUENCE [LARGE SCALE GENOMIC DNA]</scope>
    <source>
        <strain evidence="2 3">XMNu-373</strain>
    </source>
</reference>
<dbReference type="Pfam" id="PF13376">
    <property type="entry name" value="OmdA"/>
    <property type="match status" value="1"/>
</dbReference>
<evidence type="ECO:0008006" key="4">
    <source>
        <dbReference type="Google" id="ProtNLM"/>
    </source>
</evidence>
<organism evidence="2 3">
    <name type="scientific">Phytoactinopolyspora mesophila</name>
    <dbReference type="NCBI Taxonomy" id="2650750"/>
    <lineage>
        <taxon>Bacteria</taxon>
        <taxon>Bacillati</taxon>
        <taxon>Actinomycetota</taxon>
        <taxon>Actinomycetes</taxon>
        <taxon>Jiangellales</taxon>
        <taxon>Jiangellaceae</taxon>
        <taxon>Phytoactinopolyspora</taxon>
    </lineage>
</organism>
<dbReference type="Proteomes" id="UP000460435">
    <property type="component" value="Unassembled WGS sequence"/>
</dbReference>
<accession>A0A7K3M3L3</accession>
<name>A0A7K3M3L3_9ACTN</name>
<dbReference type="EMBL" id="WLZY01000004">
    <property type="protein sequence ID" value="NDL57904.1"/>
    <property type="molecule type" value="Genomic_DNA"/>
</dbReference>
<evidence type="ECO:0000313" key="2">
    <source>
        <dbReference type="EMBL" id="NDL57904.1"/>
    </source>
</evidence>
<comment type="caution">
    <text evidence="2">The sequence shown here is derived from an EMBL/GenBank/DDBJ whole genome shotgun (WGS) entry which is preliminary data.</text>
</comment>
<sequence length="215" mass="24322">MREVKTFAPATAADWRAWLADNARLEKEIWLIIHHKDSATPGVRYHEAIQHALCYGWIDSHARKHNADSSLLRFTPRGQRSSWSRVNRERATRMVALGLMTEDGQAVIDTAVANGTWQILPDAERETVPDDLQALFDGNPAAGENFRRFPPSSKRLILEWIAAAKKPDTRRRRIDQTVTLAAANIRANHRSPEAVGARVTHERRKPDSPQLRTGL</sequence>
<keyword evidence="3" id="KW-1185">Reference proteome</keyword>
<dbReference type="RefSeq" id="WP_162450615.1">
    <property type="nucleotide sequence ID" value="NZ_WLZY01000004.1"/>
</dbReference>
<gene>
    <name evidence="2" type="ORF">F7O44_12540</name>
</gene>
<dbReference type="AlphaFoldDB" id="A0A7K3M3L3"/>
<feature type="region of interest" description="Disordered" evidence="1">
    <location>
        <begin position="189"/>
        <end position="215"/>
    </location>
</feature>
<proteinExistence type="predicted"/>
<evidence type="ECO:0000313" key="3">
    <source>
        <dbReference type="Proteomes" id="UP000460435"/>
    </source>
</evidence>